<evidence type="ECO:0000313" key="3">
    <source>
        <dbReference type="Proteomes" id="UP000002654"/>
    </source>
</evidence>
<dbReference type="EMBL" id="FN869859">
    <property type="protein sequence ID" value="CCC82654.1"/>
    <property type="molecule type" value="Genomic_DNA"/>
</dbReference>
<sequence length="243" mass="27997">MQRSRRGLIYYLIATVILAVALTVLVLLYALYNVYNKAVQAYLPAATALDAWQEIRQQLPNATTCLVEIYATRAVDEMDPHVYYQSVTTFSELMAKLKRQPSLRRLSWTSYILGDDFRYAVSFLNFSLNGVVDSAKPLTLINAVNRLERLDITIYRLEDLETALASRVPPGFTLTGYVSGTLYNYGGVFAGYLSGPLDIRQDERLHCLHFYLNRTFYTLIYINYYFNSNYSYIYVFLPIDIKK</sequence>
<organism evidence="2 3">
    <name type="scientific">Thermoproteus tenax (strain ATCC 35583 / DSM 2078 / JCM 9277 / NBRC 100435 / Kra 1)</name>
    <dbReference type="NCBI Taxonomy" id="768679"/>
    <lineage>
        <taxon>Archaea</taxon>
        <taxon>Thermoproteota</taxon>
        <taxon>Thermoprotei</taxon>
        <taxon>Thermoproteales</taxon>
        <taxon>Thermoproteaceae</taxon>
        <taxon>Thermoproteus</taxon>
    </lineage>
</organism>
<dbReference type="GeneID" id="11262930"/>
<protein>
    <submittedName>
        <fullName evidence="2">Uncharacterized protein</fullName>
    </submittedName>
</protein>
<keyword evidence="1" id="KW-0812">Transmembrane</keyword>
<dbReference type="HOGENOM" id="CLU_1140626_0_0_2"/>
<evidence type="ECO:0000313" key="2">
    <source>
        <dbReference type="EMBL" id="CCC82654.1"/>
    </source>
</evidence>
<dbReference type="RefSeq" id="WP_014127907.1">
    <property type="nucleotide sequence ID" value="NC_016070.1"/>
</dbReference>
<dbReference type="Proteomes" id="UP000002654">
    <property type="component" value="Chromosome"/>
</dbReference>
<dbReference type="PaxDb" id="768679-TTX_2041"/>
<dbReference type="OrthoDB" id="28219at2157"/>
<keyword evidence="1" id="KW-1133">Transmembrane helix</keyword>
<dbReference type="KEGG" id="ttn:TTX_2041"/>
<gene>
    <name evidence="2" type="ordered locus">TTX_2041</name>
</gene>
<evidence type="ECO:0000256" key="1">
    <source>
        <dbReference type="SAM" id="Phobius"/>
    </source>
</evidence>
<dbReference type="AlphaFoldDB" id="G4RM59"/>
<dbReference type="PATRIC" id="fig|768679.9.peg.2067"/>
<proteinExistence type="predicted"/>
<feature type="transmembrane region" description="Helical" evidence="1">
    <location>
        <begin position="7"/>
        <end position="32"/>
    </location>
</feature>
<dbReference type="STRING" id="768679.TTX_2041"/>
<keyword evidence="1" id="KW-0472">Membrane</keyword>
<name>G4RM59_THETK</name>
<accession>G4RM59</accession>
<keyword evidence="3" id="KW-1185">Reference proteome</keyword>
<reference evidence="2 3" key="1">
    <citation type="journal article" date="2011" name="PLoS ONE">
        <title>The complete genome sequence of Thermoproteus tenax: a physiologically versatile member of the Crenarchaeota.</title>
        <authorList>
            <person name="Siebers B."/>
            <person name="Zaparty M."/>
            <person name="Raddatz G."/>
            <person name="Tjaden B."/>
            <person name="Albers S.V."/>
            <person name="Bell S.D."/>
            <person name="Blombach F."/>
            <person name="Kletzin A."/>
            <person name="Kyrpides N."/>
            <person name="Lanz C."/>
            <person name="Plagens A."/>
            <person name="Rampp M."/>
            <person name="Rosinus A."/>
            <person name="von Jan M."/>
            <person name="Makarova K.S."/>
            <person name="Klenk H.P."/>
            <person name="Schuster S.C."/>
            <person name="Hensel R."/>
        </authorList>
    </citation>
    <scope>NUCLEOTIDE SEQUENCE [LARGE SCALE GENOMIC DNA]</scope>
    <source>
        <strain evidence="3">ATCC 35583 / DSM 2078 / JCM 9277 / NBRC 100435 / Kra 1</strain>
    </source>
</reference>
<dbReference type="eggNOG" id="arCOG05479">
    <property type="taxonomic scope" value="Archaea"/>
</dbReference>